<proteinExistence type="predicted"/>
<evidence type="ECO:0000259" key="4">
    <source>
        <dbReference type="PROSITE" id="PS50956"/>
    </source>
</evidence>
<accession>A0A6N9HJ89</accession>
<organism evidence="5 6">
    <name type="scientific">Pseudoduganella guangdongensis</name>
    <dbReference type="NCBI Taxonomy" id="2692179"/>
    <lineage>
        <taxon>Bacteria</taxon>
        <taxon>Pseudomonadati</taxon>
        <taxon>Pseudomonadota</taxon>
        <taxon>Betaproteobacteria</taxon>
        <taxon>Burkholderiales</taxon>
        <taxon>Oxalobacteraceae</taxon>
        <taxon>Telluria group</taxon>
        <taxon>Pseudoduganella</taxon>
    </lineage>
</organism>
<protein>
    <submittedName>
        <fullName evidence="5">Winged helix-turn-helix transcriptional regulator</fullName>
    </submittedName>
</protein>
<dbReference type="Gene3D" id="1.10.10.10">
    <property type="entry name" value="Winged helix-like DNA-binding domain superfamily/Winged helix DNA-binding domain"/>
    <property type="match status" value="1"/>
</dbReference>
<dbReference type="GO" id="GO:0006355">
    <property type="term" value="P:regulation of DNA-templated transcription"/>
    <property type="evidence" value="ECO:0007669"/>
    <property type="project" value="UniProtKB-ARBA"/>
</dbReference>
<dbReference type="InterPro" id="IPR000485">
    <property type="entry name" value="AsnC-type_HTH_dom"/>
</dbReference>
<dbReference type="PANTHER" id="PTHR30154:SF34">
    <property type="entry name" value="TRANSCRIPTIONAL REGULATOR AZLB"/>
    <property type="match status" value="1"/>
</dbReference>
<dbReference type="AlphaFoldDB" id="A0A6N9HJ89"/>
<keyword evidence="1" id="KW-0805">Transcription regulation</keyword>
<dbReference type="InterPro" id="IPR019888">
    <property type="entry name" value="Tscrpt_reg_AsnC-like"/>
</dbReference>
<name>A0A6N9HJ89_9BURK</name>
<dbReference type="InterPro" id="IPR036390">
    <property type="entry name" value="WH_DNA-bd_sf"/>
</dbReference>
<dbReference type="Pfam" id="PF13412">
    <property type="entry name" value="HTH_24"/>
    <property type="match status" value="1"/>
</dbReference>
<keyword evidence="6" id="KW-1185">Reference proteome</keyword>
<keyword evidence="3" id="KW-0804">Transcription</keyword>
<evidence type="ECO:0000256" key="2">
    <source>
        <dbReference type="ARBA" id="ARBA00023125"/>
    </source>
</evidence>
<dbReference type="PANTHER" id="PTHR30154">
    <property type="entry name" value="LEUCINE-RESPONSIVE REGULATORY PROTEIN"/>
    <property type="match status" value="1"/>
</dbReference>
<dbReference type="Gene3D" id="3.30.70.920">
    <property type="match status" value="1"/>
</dbReference>
<dbReference type="PRINTS" id="PR00033">
    <property type="entry name" value="HTHASNC"/>
</dbReference>
<evidence type="ECO:0000313" key="5">
    <source>
        <dbReference type="EMBL" id="MYN03193.1"/>
    </source>
</evidence>
<dbReference type="SUPFAM" id="SSF46785">
    <property type="entry name" value="Winged helix' DNA-binding domain"/>
    <property type="match status" value="1"/>
</dbReference>
<dbReference type="GO" id="GO:0043565">
    <property type="term" value="F:sequence-specific DNA binding"/>
    <property type="evidence" value="ECO:0007669"/>
    <property type="project" value="InterPro"/>
</dbReference>
<dbReference type="SUPFAM" id="SSF54909">
    <property type="entry name" value="Dimeric alpha+beta barrel"/>
    <property type="match status" value="1"/>
</dbReference>
<dbReference type="InterPro" id="IPR036388">
    <property type="entry name" value="WH-like_DNA-bd_sf"/>
</dbReference>
<feature type="domain" description="HTH asnC-type" evidence="4">
    <location>
        <begin position="6"/>
        <end position="67"/>
    </location>
</feature>
<keyword evidence="2" id="KW-0238">DNA-binding</keyword>
<dbReference type="InterPro" id="IPR011008">
    <property type="entry name" value="Dimeric_a/b-barrel"/>
</dbReference>
<sequence length="155" mass="17573">MENSTFDAASRKILAELQKDSAISTNELAERVGMSATPCWRRQKELEEKNVITRYAAIVDRNKLGLRQVCLLHISLARHDTGVVESFENAMRVRTEVMECYEVTGTSDYLVKLVVEDMNTYHDFLHNVLLKLPGVSQVNTSVALREVKYETALPV</sequence>
<dbReference type="RefSeq" id="WP_161026172.1">
    <property type="nucleotide sequence ID" value="NZ_WWCJ01000009.1"/>
</dbReference>
<dbReference type="SMART" id="SM00344">
    <property type="entry name" value="HTH_ASNC"/>
    <property type="match status" value="1"/>
</dbReference>
<reference evidence="5 6" key="1">
    <citation type="submission" date="2019-12" db="EMBL/GenBank/DDBJ databases">
        <title>Novel species isolated from a subtropical stream in China.</title>
        <authorList>
            <person name="Lu H."/>
        </authorList>
    </citation>
    <scope>NUCLEOTIDE SEQUENCE [LARGE SCALE GENOMIC DNA]</scope>
    <source>
        <strain evidence="5 6">DS3</strain>
    </source>
</reference>
<dbReference type="GO" id="GO:0043200">
    <property type="term" value="P:response to amino acid"/>
    <property type="evidence" value="ECO:0007669"/>
    <property type="project" value="TreeGrafter"/>
</dbReference>
<evidence type="ECO:0000313" key="6">
    <source>
        <dbReference type="Proteomes" id="UP000448575"/>
    </source>
</evidence>
<evidence type="ECO:0000256" key="3">
    <source>
        <dbReference type="ARBA" id="ARBA00023163"/>
    </source>
</evidence>
<dbReference type="Proteomes" id="UP000448575">
    <property type="component" value="Unassembled WGS sequence"/>
</dbReference>
<gene>
    <name evidence="5" type="ORF">GTP41_13940</name>
</gene>
<comment type="caution">
    <text evidence="5">The sequence shown here is derived from an EMBL/GenBank/DDBJ whole genome shotgun (WGS) entry which is preliminary data.</text>
</comment>
<dbReference type="GO" id="GO:0005829">
    <property type="term" value="C:cytosol"/>
    <property type="evidence" value="ECO:0007669"/>
    <property type="project" value="TreeGrafter"/>
</dbReference>
<dbReference type="CDD" id="cd00090">
    <property type="entry name" value="HTH_ARSR"/>
    <property type="match status" value="1"/>
</dbReference>
<dbReference type="InterPro" id="IPR019887">
    <property type="entry name" value="Tscrpt_reg_AsnC/Lrp_C"/>
</dbReference>
<evidence type="ECO:0000256" key="1">
    <source>
        <dbReference type="ARBA" id="ARBA00023015"/>
    </source>
</evidence>
<dbReference type="InterPro" id="IPR011991">
    <property type="entry name" value="ArsR-like_HTH"/>
</dbReference>
<dbReference type="Pfam" id="PF01037">
    <property type="entry name" value="AsnC_trans_reg"/>
    <property type="match status" value="1"/>
</dbReference>
<dbReference type="EMBL" id="WWCJ01000009">
    <property type="protein sequence ID" value="MYN03193.1"/>
    <property type="molecule type" value="Genomic_DNA"/>
</dbReference>
<dbReference type="PROSITE" id="PS50956">
    <property type="entry name" value="HTH_ASNC_2"/>
    <property type="match status" value="1"/>
</dbReference>